<comment type="similarity">
    <text evidence="1">Belongs to the aspartate/glutamate racemases family.</text>
</comment>
<evidence type="ECO:0000256" key="1">
    <source>
        <dbReference type="ARBA" id="ARBA00007847"/>
    </source>
</evidence>
<dbReference type="SUPFAM" id="SSF53681">
    <property type="entry name" value="Aspartate/glutamate racemase"/>
    <property type="match status" value="1"/>
</dbReference>
<dbReference type="InterPro" id="IPR004380">
    <property type="entry name" value="Asp_race"/>
</dbReference>
<dbReference type="GO" id="GO:0047661">
    <property type="term" value="F:amino-acid racemase activity"/>
    <property type="evidence" value="ECO:0007669"/>
    <property type="project" value="InterPro"/>
</dbReference>
<dbReference type="AlphaFoldDB" id="A0A523WD99"/>
<protein>
    <submittedName>
        <fullName evidence="3">Amino acid racemase</fullName>
        <ecNumber evidence="3">5.1.1.-</ecNumber>
    </submittedName>
</protein>
<dbReference type="PANTHER" id="PTHR21198:SF7">
    <property type="entry name" value="ASPARTATE-GLUTAMATE RACEMASE FAMILY"/>
    <property type="match status" value="1"/>
</dbReference>
<dbReference type="Proteomes" id="UP000319130">
    <property type="component" value="Unassembled WGS sequence"/>
</dbReference>
<name>A0A523WD99_UNCAE</name>
<dbReference type="EC" id="5.1.1.-" evidence="3"/>
<dbReference type="InterPro" id="IPR001920">
    <property type="entry name" value="Asp/Glu_race"/>
</dbReference>
<keyword evidence="2 3" id="KW-0413">Isomerase</keyword>
<reference evidence="3 4" key="1">
    <citation type="submission" date="2019-03" db="EMBL/GenBank/DDBJ databases">
        <title>Metabolic potential of uncultured bacteria and archaea associated with petroleum seepage in deep-sea sediments.</title>
        <authorList>
            <person name="Dong X."/>
            <person name="Hubert C."/>
        </authorList>
    </citation>
    <scope>NUCLEOTIDE SEQUENCE [LARGE SCALE GENOMIC DNA]</scope>
    <source>
        <strain evidence="3">E29_bin52</strain>
    </source>
</reference>
<organism evidence="3 4">
    <name type="scientific">Aerophobetes bacterium</name>
    <dbReference type="NCBI Taxonomy" id="2030807"/>
    <lineage>
        <taxon>Bacteria</taxon>
        <taxon>Candidatus Aerophobota</taxon>
    </lineage>
</organism>
<dbReference type="Gene3D" id="3.40.50.1860">
    <property type="match status" value="1"/>
</dbReference>
<dbReference type="Pfam" id="PF01177">
    <property type="entry name" value="Asp_Glu_race"/>
    <property type="match status" value="1"/>
</dbReference>
<evidence type="ECO:0000256" key="2">
    <source>
        <dbReference type="ARBA" id="ARBA00023235"/>
    </source>
</evidence>
<feature type="non-terminal residue" evidence="3">
    <location>
        <position position="92"/>
    </location>
</feature>
<evidence type="ECO:0000313" key="3">
    <source>
        <dbReference type="EMBL" id="TET64982.1"/>
    </source>
</evidence>
<proteinExistence type="inferred from homology"/>
<dbReference type="InterPro" id="IPR015942">
    <property type="entry name" value="Asp/Glu/hydantoin_racemase"/>
</dbReference>
<comment type="caution">
    <text evidence="3">The sequence shown here is derived from an EMBL/GenBank/DDBJ whole genome shotgun (WGS) entry which is preliminary data.</text>
</comment>
<sequence>MKTKTIGILGGMGPHATVDLFRKIIEATPAQRDQEHLRILVNNNPGIPDRTQAILGKGKSPLPMMIETAKNLEKAGADFIVIPCNTAHFWLS</sequence>
<accession>A0A523WD99</accession>
<dbReference type="EMBL" id="SOIZ01000016">
    <property type="protein sequence ID" value="TET64982.1"/>
    <property type="molecule type" value="Genomic_DNA"/>
</dbReference>
<dbReference type="NCBIfam" id="TIGR00035">
    <property type="entry name" value="asp_race"/>
    <property type="match status" value="1"/>
</dbReference>
<gene>
    <name evidence="3" type="ORF">E3J48_00355</name>
</gene>
<evidence type="ECO:0000313" key="4">
    <source>
        <dbReference type="Proteomes" id="UP000319130"/>
    </source>
</evidence>
<dbReference type="PANTHER" id="PTHR21198">
    <property type="entry name" value="GLUTAMATE RACEMASE"/>
    <property type="match status" value="1"/>
</dbReference>